<comment type="caution">
    <text evidence="1">The sequence shown here is derived from an EMBL/GenBank/DDBJ whole genome shotgun (WGS) entry which is preliminary data.</text>
</comment>
<reference evidence="2" key="1">
    <citation type="journal article" date="2019" name="Int. J. Syst. Evol. Microbiol.">
        <title>The Global Catalogue of Microorganisms (GCM) 10K type strain sequencing project: providing services to taxonomists for standard genome sequencing and annotation.</title>
        <authorList>
            <consortium name="The Broad Institute Genomics Platform"/>
            <consortium name="The Broad Institute Genome Sequencing Center for Infectious Disease"/>
            <person name="Wu L."/>
            <person name="Ma J."/>
        </authorList>
    </citation>
    <scope>NUCLEOTIDE SEQUENCE [LARGE SCALE GENOMIC DNA]</scope>
    <source>
        <strain evidence="2">KCTC 42964</strain>
    </source>
</reference>
<evidence type="ECO:0000313" key="2">
    <source>
        <dbReference type="Proteomes" id="UP001595528"/>
    </source>
</evidence>
<evidence type="ECO:0000313" key="1">
    <source>
        <dbReference type="EMBL" id="MFC3227940.1"/>
    </source>
</evidence>
<evidence type="ECO:0008006" key="3">
    <source>
        <dbReference type="Google" id="ProtNLM"/>
    </source>
</evidence>
<sequence length="297" mass="32090">MPRQLVEKRFPLDLKPSLDSVWALYGEAKAAHWDPSRSVPWAAFDAGRYTAEQLAAARLVWSHRLWLAYGHLAASPALLVRFCLEHRRESDPKYFLSVRGTEEAWHVDAAARFCEKLGGVVDRPANPAYEALFNEAAYAQALDGDMALEGYVAAQVAFRLELEVALLKAAAAATTDPVASSILGFMAADRRRHAAFGWLYLDARRDRLTDEMRTSAVAQLDALCRRELAGLQVAALAEPGLADDLAAACAVTAEAGLGAAAPDAAVAAVAASVASSRERLAAYGIALPKLEHRFGRF</sequence>
<dbReference type="SUPFAM" id="SSF47240">
    <property type="entry name" value="Ferritin-like"/>
    <property type="match status" value="1"/>
</dbReference>
<dbReference type="Proteomes" id="UP001595528">
    <property type="component" value="Unassembled WGS sequence"/>
</dbReference>
<gene>
    <name evidence="1" type="ORF">ACFOGJ_11900</name>
</gene>
<dbReference type="RefSeq" id="WP_379900569.1">
    <property type="nucleotide sequence ID" value="NZ_JBHRTR010000026.1"/>
</dbReference>
<organism evidence="1 2">
    <name type="scientific">Marinibaculum pumilum</name>
    <dbReference type="NCBI Taxonomy" id="1766165"/>
    <lineage>
        <taxon>Bacteria</taxon>
        <taxon>Pseudomonadati</taxon>
        <taxon>Pseudomonadota</taxon>
        <taxon>Alphaproteobacteria</taxon>
        <taxon>Rhodospirillales</taxon>
        <taxon>Rhodospirillaceae</taxon>
        <taxon>Marinibaculum</taxon>
    </lineage>
</organism>
<accession>A0ABV7L0N2</accession>
<protein>
    <recommendedName>
        <fullName evidence="3">Ferritin-like domain-containing protein</fullName>
    </recommendedName>
</protein>
<proteinExistence type="predicted"/>
<dbReference type="EMBL" id="JBHRTR010000026">
    <property type="protein sequence ID" value="MFC3227940.1"/>
    <property type="molecule type" value="Genomic_DNA"/>
</dbReference>
<dbReference type="InterPro" id="IPR009078">
    <property type="entry name" value="Ferritin-like_SF"/>
</dbReference>
<name>A0ABV7L0N2_9PROT</name>
<keyword evidence="2" id="KW-1185">Reference proteome</keyword>